<dbReference type="Proteomes" id="UP000782610">
    <property type="component" value="Unassembled WGS sequence"/>
</dbReference>
<proteinExistence type="predicted"/>
<dbReference type="PANTHER" id="PTHR42194">
    <property type="entry name" value="UPF0276 PROTEIN HI_1600"/>
    <property type="match status" value="1"/>
</dbReference>
<organism evidence="1 2">
    <name type="scientific">Devosia nanyangense</name>
    <dbReference type="NCBI Taxonomy" id="1228055"/>
    <lineage>
        <taxon>Bacteria</taxon>
        <taxon>Pseudomonadati</taxon>
        <taxon>Pseudomonadota</taxon>
        <taxon>Alphaproteobacteria</taxon>
        <taxon>Hyphomicrobiales</taxon>
        <taxon>Devosiaceae</taxon>
        <taxon>Devosia</taxon>
    </lineage>
</organism>
<accession>A0A933KZX4</accession>
<dbReference type="EMBL" id="JACRAF010000006">
    <property type="protein sequence ID" value="MBI4920577.1"/>
    <property type="molecule type" value="Genomic_DNA"/>
</dbReference>
<reference evidence="1" key="1">
    <citation type="submission" date="2020-07" db="EMBL/GenBank/DDBJ databases">
        <title>Huge and variable diversity of episymbiotic CPR bacteria and DPANN archaea in groundwater ecosystems.</title>
        <authorList>
            <person name="He C.Y."/>
            <person name="Keren R."/>
            <person name="Whittaker M."/>
            <person name="Farag I.F."/>
            <person name="Doudna J."/>
            <person name="Cate J.H.D."/>
            <person name="Banfield J.F."/>
        </authorList>
    </citation>
    <scope>NUCLEOTIDE SEQUENCE</scope>
    <source>
        <strain evidence="1">NC_groundwater_1586_Pr3_B-0.1um_66_15</strain>
    </source>
</reference>
<name>A0A933KZX4_9HYPH</name>
<dbReference type="NCBIfam" id="NF003818">
    <property type="entry name" value="PRK05409.1"/>
    <property type="match status" value="1"/>
</dbReference>
<dbReference type="InterPro" id="IPR007801">
    <property type="entry name" value="MbnB/TglH/ChrH"/>
</dbReference>
<dbReference type="SUPFAM" id="SSF51658">
    <property type="entry name" value="Xylose isomerase-like"/>
    <property type="match status" value="1"/>
</dbReference>
<dbReference type="InterPro" id="IPR036237">
    <property type="entry name" value="Xyl_isomerase-like_sf"/>
</dbReference>
<evidence type="ECO:0000313" key="2">
    <source>
        <dbReference type="Proteomes" id="UP000782610"/>
    </source>
</evidence>
<sequence>MHSQVVSSLGAGVGLRLQHLAAVIKDRPDASWFEIHPENYLANPYAAELLLEIARSYPISVHSVGVSVGSAGGIDRTHLARVKALIDRLDPIMVSGHLAWSTHEGDYLNDLLPLPYHRESLAIVADHINQVQDALGRPYHLENPSTYLGFADSTMTETAFLAAVVDKTGCRLLCDVSNVHVSAHNLGYDPYRYIDEFPGEAIGEMHLGGLEIEAEANGGEVIIDTHSRPIDGHAWDLYAYAVARFGARPTLIEWDNAIPELTTLLDEAAKADAVAASALKSGVRSARAG</sequence>
<dbReference type="AlphaFoldDB" id="A0A933KZX4"/>
<dbReference type="Gene3D" id="3.20.20.150">
    <property type="entry name" value="Divalent-metal-dependent TIM barrel enzymes"/>
    <property type="match status" value="1"/>
</dbReference>
<gene>
    <name evidence="1" type="ORF">HY834_02420</name>
</gene>
<comment type="caution">
    <text evidence="1">The sequence shown here is derived from an EMBL/GenBank/DDBJ whole genome shotgun (WGS) entry which is preliminary data.</text>
</comment>
<evidence type="ECO:0000313" key="1">
    <source>
        <dbReference type="EMBL" id="MBI4920577.1"/>
    </source>
</evidence>
<dbReference type="PANTHER" id="PTHR42194:SF1">
    <property type="entry name" value="UPF0276 PROTEIN HI_1600"/>
    <property type="match status" value="1"/>
</dbReference>
<protein>
    <submittedName>
        <fullName evidence="1">DUF692 domain-containing protein</fullName>
    </submittedName>
</protein>
<dbReference type="Pfam" id="PF05114">
    <property type="entry name" value="MbnB_TglH_ChrH"/>
    <property type="match status" value="1"/>
</dbReference>